<accession>A0A377MA38</accession>
<evidence type="ECO:0000256" key="1">
    <source>
        <dbReference type="SAM" id="SignalP"/>
    </source>
</evidence>
<reference evidence="2 3" key="1">
    <citation type="submission" date="2018-06" db="EMBL/GenBank/DDBJ databases">
        <authorList>
            <consortium name="Pathogen Informatics"/>
            <person name="Doyle S."/>
        </authorList>
    </citation>
    <scope>NUCLEOTIDE SEQUENCE [LARGE SCALE GENOMIC DNA]</scope>
    <source>
        <strain evidence="2 3">NCTC10005</strain>
    </source>
</reference>
<feature type="signal peptide" evidence="1">
    <location>
        <begin position="1"/>
        <end position="23"/>
    </location>
</feature>
<keyword evidence="1" id="KW-0732">Signal</keyword>
<name>A0A377MA38_ENTCL</name>
<organism evidence="2 3">
    <name type="scientific">Enterobacter cloacae</name>
    <dbReference type="NCBI Taxonomy" id="550"/>
    <lineage>
        <taxon>Bacteria</taxon>
        <taxon>Pseudomonadati</taxon>
        <taxon>Pseudomonadota</taxon>
        <taxon>Gammaproteobacteria</taxon>
        <taxon>Enterobacterales</taxon>
        <taxon>Enterobacteriaceae</taxon>
        <taxon>Enterobacter</taxon>
        <taxon>Enterobacter cloacae complex</taxon>
    </lineage>
</organism>
<protein>
    <submittedName>
        <fullName evidence="2">Type IV pilus formation outer membrane protein</fullName>
    </submittedName>
</protein>
<evidence type="ECO:0000313" key="3">
    <source>
        <dbReference type="Proteomes" id="UP000255106"/>
    </source>
</evidence>
<dbReference type="AlphaFoldDB" id="A0A377MA38"/>
<feature type="chain" id="PRO_5016640464" evidence="1">
    <location>
        <begin position="24"/>
        <end position="48"/>
    </location>
</feature>
<dbReference type="EMBL" id="UGJB01000004">
    <property type="protein sequence ID" value="STQ14866.1"/>
    <property type="molecule type" value="Genomic_DNA"/>
</dbReference>
<evidence type="ECO:0000313" key="2">
    <source>
        <dbReference type="EMBL" id="STQ14866.1"/>
    </source>
</evidence>
<dbReference type="PROSITE" id="PS51257">
    <property type="entry name" value="PROKAR_LIPOPROTEIN"/>
    <property type="match status" value="1"/>
</dbReference>
<gene>
    <name evidence="2" type="ORF">NCTC10005_07737</name>
</gene>
<dbReference type="Proteomes" id="UP000255106">
    <property type="component" value="Unassembled WGS sequence"/>
</dbReference>
<sequence length="48" mass="5149">MPRLPFCLTALVAALALSSCSLNEISKMDKEASGRPIPLSAYCRVARP</sequence>
<proteinExistence type="predicted"/>